<gene>
    <name evidence="3 6" type="primary">rimP</name>
    <name evidence="6" type="ORF">Ark11_1209</name>
</gene>
<dbReference type="Pfam" id="PF02576">
    <property type="entry name" value="RimP_N"/>
    <property type="match status" value="1"/>
</dbReference>
<evidence type="ECO:0000256" key="2">
    <source>
        <dbReference type="ARBA" id="ARBA00022517"/>
    </source>
</evidence>
<dbReference type="HAMAP" id="MF_01077">
    <property type="entry name" value="RimP"/>
    <property type="match status" value="1"/>
</dbReference>
<dbReference type="PANTHER" id="PTHR33867">
    <property type="entry name" value="RIBOSOME MATURATION FACTOR RIMP"/>
    <property type="match status" value="1"/>
</dbReference>
<sequence length="149" mass="16666">MDDFLPWLEKTLAGLGYDLVDFEVLSKGLIRVFIDHPNGVTVDDCARVSRHFCRAFTVKGIDYEHLEVSSPGADRILKKAADFNRFINYDVKVTASQPIVVGDHVLPKTVVGRLLGFDSGQNEITLLVDDCVVAFSLEKTKRVRLVPNF</sequence>
<dbReference type="PANTHER" id="PTHR33867:SF1">
    <property type="entry name" value="RIBOSOME MATURATION FACTOR RIMP"/>
    <property type="match status" value="1"/>
</dbReference>
<accession>A0A0S4M2L9</accession>
<comment type="function">
    <text evidence="3">Required for maturation of 30S ribosomal subunits.</text>
</comment>
<evidence type="ECO:0000256" key="1">
    <source>
        <dbReference type="ARBA" id="ARBA00022490"/>
    </source>
</evidence>
<evidence type="ECO:0000313" key="7">
    <source>
        <dbReference type="Proteomes" id="UP000198651"/>
    </source>
</evidence>
<keyword evidence="2 3" id="KW-0690">Ribosome biogenesis</keyword>
<dbReference type="InterPro" id="IPR028998">
    <property type="entry name" value="RimP_C"/>
</dbReference>
<evidence type="ECO:0000256" key="3">
    <source>
        <dbReference type="HAMAP-Rule" id="MF_01077"/>
    </source>
</evidence>
<feature type="domain" description="Ribosome maturation factor RimP N-terminal" evidence="4">
    <location>
        <begin position="8"/>
        <end position="74"/>
    </location>
</feature>
<dbReference type="STRING" id="1561003.Ark11_1209"/>
<dbReference type="SUPFAM" id="SSF74942">
    <property type="entry name" value="YhbC-like, C-terminal domain"/>
    <property type="match status" value="1"/>
</dbReference>
<dbReference type="Gene3D" id="3.30.300.70">
    <property type="entry name" value="RimP-like superfamily, N-terminal"/>
    <property type="match status" value="1"/>
</dbReference>
<dbReference type="InterPro" id="IPR028989">
    <property type="entry name" value="RimP_N"/>
</dbReference>
<organism evidence="6 7">
    <name type="scientific">Candidatus Ichthyocystis hellenicum</name>
    <dbReference type="NCBI Taxonomy" id="1561003"/>
    <lineage>
        <taxon>Bacteria</taxon>
        <taxon>Pseudomonadati</taxon>
        <taxon>Pseudomonadota</taxon>
        <taxon>Betaproteobacteria</taxon>
        <taxon>Burkholderiales</taxon>
        <taxon>Candidatus Ichthyocystis</taxon>
    </lineage>
</organism>
<evidence type="ECO:0000259" key="5">
    <source>
        <dbReference type="Pfam" id="PF17384"/>
    </source>
</evidence>
<name>A0A0S4M2L9_9BURK</name>
<dbReference type="GO" id="GO:0000028">
    <property type="term" value="P:ribosomal small subunit assembly"/>
    <property type="evidence" value="ECO:0007669"/>
    <property type="project" value="TreeGrafter"/>
</dbReference>
<dbReference type="SUPFAM" id="SSF75420">
    <property type="entry name" value="YhbC-like, N-terminal domain"/>
    <property type="match status" value="1"/>
</dbReference>
<feature type="domain" description="Ribosome maturation factor RimP C-terminal" evidence="5">
    <location>
        <begin position="77"/>
        <end position="149"/>
    </location>
</feature>
<reference evidence="7" key="1">
    <citation type="submission" date="2015-11" db="EMBL/GenBank/DDBJ databases">
        <authorList>
            <person name="Seth-Smith H.M.B."/>
        </authorList>
    </citation>
    <scope>NUCLEOTIDE SEQUENCE [LARGE SCALE GENOMIC DNA]</scope>
    <source>
        <strain evidence="7">2013Ark11</strain>
    </source>
</reference>
<dbReference type="Pfam" id="PF17384">
    <property type="entry name" value="DUF150_C"/>
    <property type="match status" value="1"/>
</dbReference>
<comment type="similarity">
    <text evidence="3">Belongs to the RimP family.</text>
</comment>
<comment type="subcellular location">
    <subcellularLocation>
        <location evidence="3">Cytoplasm</location>
    </subcellularLocation>
</comment>
<proteinExistence type="inferred from homology"/>
<dbReference type="OrthoDB" id="9805006at2"/>
<evidence type="ECO:0000313" key="6">
    <source>
        <dbReference type="EMBL" id="CUT18019.1"/>
    </source>
</evidence>
<dbReference type="InterPro" id="IPR035956">
    <property type="entry name" value="RimP_N_sf"/>
</dbReference>
<dbReference type="GO" id="GO:0005829">
    <property type="term" value="C:cytosol"/>
    <property type="evidence" value="ECO:0007669"/>
    <property type="project" value="TreeGrafter"/>
</dbReference>
<dbReference type="Proteomes" id="UP000198651">
    <property type="component" value="Chromosome I"/>
</dbReference>
<dbReference type="GO" id="GO:0006412">
    <property type="term" value="P:translation"/>
    <property type="evidence" value="ECO:0007669"/>
    <property type="project" value="TreeGrafter"/>
</dbReference>
<evidence type="ECO:0000259" key="4">
    <source>
        <dbReference type="Pfam" id="PF02576"/>
    </source>
</evidence>
<protein>
    <recommendedName>
        <fullName evidence="3">Ribosome maturation factor RimP</fullName>
    </recommendedName>
</protein>
<dbReference type="AlphaFoldDB" id="A0A0S4M2L9"/>
<dbReference type="CDD" id="cd01734">
    <property type="entry name" value="YlxS_C"/>
    <property type="match status" value="1"/>
</dbReference>
<dbReference type="PATRIC" id="fig|1561003.3.peg.1243"/>
<dbReference type="InterPro" id="IPR036847">
    <property type="entry name" value="RimP_C_sf"/>
</dbReference>
<keyword evidence="7" id="KW-1185">Reference proteome</keyword>
<dbReference type="InterPro" id="IPR003728">
    <property type="entry name" value="Ribosome_maturation_RimP"/>
</dbReference>
<dbReference type="EMBL" id="LN906597">
    <property type="protein sequence ID" value="CUT18019.1"/>
    <property type="molecule type" value="Genomic_DNA"/>
</dbReference>
<keyword evidence="1 3" id="KW-0963">Cytoplasm</keyword>